<evidence type="ECO:0000313" key="8">
    <source>
        <dbReference type="Proteomes" id="UP001310890"/>
    </source>
</evidence>
<comment type="similarity">
    <text evidence="2">Belongs to the SAS10 family.</text>
</comment>
<dbReference type="PANTHER" id="PTHR13237:SF8">
    <property type="entry name" value="SOMETHING ABOUT SILENCING PROTEIN 10"/>
    <property type="match status" value="1"/>
</dbReference>
<feature type="compositionally biased region" description="Polar residues" evidence="5">
    <location>
        <begin position="313"/>
        <end position="332"/>
    </location>
</feature>
<dbReference type="AlphaFoldDB" id="A0AAN7YEX1"/>
<dbReference type="InterPro" id="IPR007146">
    <property type="entry name" value="Sas10/Utp3/C1D"/>
</dbReference>
<evidence type="ECO:0000256" key="1">
    <source>
        <dbReference type="ARBA" id="ARBA00004123"/>
    </source>
</evidence>
<reference evidence="7" key="1">
    <citation type="submission" date="2023-08" db="EMBL/GenBank/DDBJ databases">
        <title>Black Yeasts Isolated from many extreme environments.</title>
        <authorList>
            <person name="Coleine C."/>
            <person name="Stajich J.E."/>
            <person name="Selbmann L."/>
        </authorList>
    </citation>
    <scope>NUCLEOTIDE SEQUENCE</scope>
    <source>
        <strain evidence="7">CCFEE 5401</strain>
    </source>
</reference>
<feature type="compositionally biased region" description="Basic and acidic residues" evidence="5">
    <location>
        <begin position="457"/>
        <end position="489"/>
    </location>
</feature>
<dbReference type="InterPro" id="IPR018972">
    <property type="entry name" value="Sas10_C_dom"/>
</dbReference>
<dbReference type="Pfam" id="PF09368">
    <property type="entry name" value="Sas10"/>
    <property type="match status" value="1"/>
</dbReference>
<proteinExistence type="inferred from homology"/>
<gene>
    <name evidence="7" type="ORF">LTR62_006057</name>
</gene>
<feature type="region of interest" description="Disordered" evidence="5">
    <location>
        <begin position="52"/>
        <end position="127"/>
    </location>
</feature>
<evidence type="ECO:0000256" key="5">
    <source>
        <dbReference type="SAM" id="MobiDB-lite"/>
    </source>
</evidence>
<feature type="compositionally biased region" description="Acidic residues" evidence="5">
    <location>
        <begin position="105"/>
        <end position="119"/>
    </location>
</feature>
<dbReference type="GO" id="GO:0000462">
    <property type="term" value="P:maturation of SSU-rRNA from tricistronic rRNA transcript (SSU-rRNA, 5.8S rRNA, LSU-rRNA)"/>
    <property type="evidence" value="ECO:0007669"/>
    <property type="project" value="TreeGrafter"/>
</dbReference>
<dbReference type="Proteomes" id="UP001310890">
    <property type="component" value="Unassembled WGS sequence"/>
</dbReference>
<comment type="subcellular location">
    <subcellularLocation>
        <location evidence="1">Nucleus</location>
    </subcellularLocation>
</comment>
<feature type="compositionally biased region" description="Basic residues" evidence="5">
    <location>
        <begin position="570"/>
        <end position="586"/>
    </location>
</feature>
<evidence type="ECO:0000259" key="6">
    <source>
        <dbReference type="Pfam" id="PF09368"/>
    </source>
</evidence>
<evidence type="ECO:0000256" key="4">
    <source>
        <dbReference type="ARBA" id="ARBA00023242"/>
    </source>
</evidence>
<evidence type="ECO:0000256" key="3">
    <source>
        <dbReference type="ARBA" id="ARBA00022553"/>
    </source>
</evidence>
<evidence type="ECO:0000313" key="7">
    <source>
        <dbReference type="EMBL" id="KAK5110349.1"/>
    </source>
</evidence>
<keyword evidence="3" id="KW-0597">Phosphoprotein</keyword>
<comment type="caution">
    <text evidence="7">The sequence shown here is derived from an EMBL/GenBank/DDBJ whole genome shotgun (WGS) entry which is preliminary data.</text>
</comment>
<dbReference type="Pfam" id="PF04000">
    <property type="entry name" value="Sas10_Utp3"/>
    <property type="match status" value="1"/>
</dbReference>
<feature type="region of interest" description="Disordered" evidence="5">
    <location>
        <begin position="393"/>
        <end position="413"/>
    </location>
</feature>
<feature type="region of interest" description="Disordered" evidence="5">
    <location>
        <begin position="309"/>
        <end position="345"/>
    </location>
</feature>
<sequence length="628" mass="68874">MGKRKGGTKVVREAPGPDMDVGSSRKRIRDYEDVAGSDDEFHFQRDEVLLGEAPDAKRRRKVQEEDEFLQVSDEEVLDYAESGSEQDEDEANVVDAGPNGHASDDDLDEQDIEHDDESETGWGTSKADLYGADAIETEEQALGEEAEALRLQKRQLQVMNAADYGFDEEDWQVTTGPAENEKAVVTEVLPQLLITESMTSSEKLKLLKSRYPEFEPLSKDMLQLQREHETLSIQAAGVKDGAQYSNSTVKLWAASSYLGALTTYFSLLASPAYNATTGVTAMAVTQLRNHPLMDSLVMCRDLWQRVQKLPSGENDTSSTQNEAIESTGNRSQAAGIEEMKPASGAKTVASKSRAQRAAEATAAAADARKAARLALVEADLADLDTLMVPNGKRKKSRISTAAGRDDDSDMGEEAVLTEREAADKALRKKSLRFYTSQIAQKANKRGAGGRNAGGDEDVPHRERLRDRQTRLNAEAENRGKRPDDGKADLGGESDEEDREQAKQIRDAVGAEDYYDLVAARTAKKKTDKAALAEISRQAALEGGRVVEQEVVGADGKRKISYLIEKNKGLTPHRKKDVRNPRVKKRKKYDEKKKKLASMKPTYKGGEGKGGYGGELTGIKSGLVKSTKL</sequence>
<evidence type="ECO:0000256" key="2">
    <source>
        <dbReference type="ARBA" id="ARBA00010979"/>
    </source>
</evidence>
<protein>
    <recommendedName>
        <fullName evidence="6">Sas10 C-terminal domain-containing protein</fullName>
    </recommendedName>
</protein>
<feature type="region of interest" description="Disordered" evidence="5">
    <location>
        <begin position="564"/>
        <end position="628"/>
    </location>
</feature>
<dbReference type="PANTHER" id="PTHR13237">
    <property type="entry name" value="SOMETHING ABOUT SILENCING PROTEIN 10-RELATED"/>
    <property type="match status" value="1"/>
</dbReference>
<dbReference type="GO" id="GO:0032040">
    <property type="term" value="C:small-subunit processome"/>
    <property type="evidence" value="ECO:0007669"/>
    <property type="project" value="TreeGrafter"/>
</dbReference>
<feature type="region of interest" description="Disordered" evidence="5">
    <location>
        <begin position="1"/>
        <end position="28"/>
    </location>
</feature>
<feature type="compositionally biased region" description="Acidic residues" evidence="5">
    <location>
        <begin position="64"/>
        <end position="92"/>
    </location>
</feature>
<dbReference type="EMBL" id="JAVRRL010000050">
    <property type="protein sequence ID" value="KAK5110349.1"/>
    <property type="molecule type" value="Genomic_DNA"/>
</dbReference>
<keyword evidence="4" id="KW-0539">Nucleus</keyword>
<accession>A0AAN7YEX1</accession>
<feature type="domain" description="Sas10 C-terminal" evidence="6">
    <location>
        <begin position="554"/>
        <end position="628"/>
    </location>
</feature>
<feature type="region of interest" description="Disordered" evidence="5">
    <location>
        <begin position="437"/>
        <end position="506"/>
    </location>
</feature>
<organism evidence="7 8">
    <name type="scientific">Meristemomyces frigidus</name>
    <dbReference type="NCBI Taxonomy" id="1508187"/>
    <lineage>
        <taxon>Eukaryota</taxon>
        <taxon>Fungi</taxon>
        <taxon>Dikarya</taxon>
        <taxon>Ascomycota</taxon>
        <taxon>Pezizomycotina</taxon>
        <taxon>Dothideomycetes</taxon>
        <taxon>Dothideomycetidae</taxon>
        <taxon>Mycosphaerellales</taxon>
        <taxon>Teratosphaeriaceae</taxon>
        <taxon>Meristemomyces</taxon>
    </lineage>
</organism>
<name>A0AAN7YEX1_9PEZI</name>